<evidence type="ECO:0000313" key="8">
    <source>
        <dbReference type="EMBL" id="CAG98590.1"/>
    </source>
</evidence>
<keyword evidence="9" id="KW-1185">Reference proteome</keyword>
<evidence type="ECO:0000256" key="7">
    <source>
        <dbReference type="SAM" id="SignalP"/>
    </source>
</evidence>
<reference evidence="8 9" key="1">
    <citation type="journal article" date="2004" name="Nature">
        <title>Genome evolution in yeasts.</title>
        <authorList>
            <consortium name="Genolevures"/>
            <person name="Dujon B."/>
            <person name="Sherman D."/>
            <person name="Fischer G."/>
            <person name="Durrens P."/>
            <person name="Casaregola S."/>
            <person name="Lafontaine I."/>
            <person name="de Montigny J."/>
            <person name="Marck C."/>
            <person name="Neuveglise C."/>
            <person name="Talla E."/>
            <person name="Goffard N."/>
            <person name="Frangeul L."/>
            <person name="Aigle M."/>
            <person name="Anthouard V."/>
            <person name="Babour A."/>
            <person name="Barbe V."/>
            <person name="Barnay S."/>
            <person name="Blanchin S."/>
            <person name="Beckerich J.M."/>
            <person name="Beyne E."/>
            <person name="Bleykasten C."/>
            <person name="Boisrame A."/>
            <person name="Boyer J."/>
            <person name="Cattolico L."/>
            <person name="Confanioleri F."/>
            <person name="de Daruvar A."/>
            <person name="Despons L."/>
            <person name="Fabre E."/>
            <person name="Fairhead C."/>
            <person name="Ferry-Dumazet H."/>
            <person name="Groppi A."/>
            <person name="Hantraye F."/>
            <person name="Hennequin C."/>
            <person name="Jauniaux N."/>
            <person name="Joyet P."/>
            <person name="Kachouri R."/>
            <person name="Kerrest A."/>
            <person name="Koszul R."/>
            <person name="Lemaire M."/>
            <person name="Lesur I."/>
            <person name="Ma L."/>
            <person name="Muller H."/>
            <person name="Nicaud J.M."/>
            <person name="Nikolski M."/>
            <person name="Oztas S."/>
            <person name="Ozier-Kalogeropoulos O."/>
            <person name="Pellenz S."/>
            <person name="Potier S."/>
            <person name="Richard G.F."/>
            <person name="Straub M.L."/>
            <person name="Suleau A."/>
            <person name="Swennene D."/>
            <person name="Tekaia F."/>
            <person name="Wesolowski-Louvel M."/>
            <person name="Westhof E."/>
            <person name="Wirth B."/>
            <person name="Zeniou-Meyer M."/>
            <person name="Zivanovic I."/>
            <person name="Bolotin-Fukuhara M."/>
            <person name="Thierry A."/>
            <person name="Bouchier C."/>
            <person name="Caudron B."/>
            <person name="Scarpelli C."/>
            <person name="Gaillardin C."/>
            <person name="Weissenbach J."/>
            <person name="Wincker P."/>
            <person name="Souciet J.L."/>
        </authorList>
    </citation>
    <scope>NUCLEOTIDE SEQUENCE [LARGE SCALE GENOMIC DNA]</scope>
    <source>
        <strain evidence="9">ATCC 8585 / CBS 2359 / DSM 70799 / NBRC 1267 / NRRL Y-1140 / WM37</strain>
    </source>
</reference>
<dbReference type="PANTHER" id="PTHR16950:SF16">
    <property type="entry name" value="ZINC TRANSPORTER ZIP13"/>
    <property type="match status" value="1"/>
</dbReference>
<feature type="chain" id="PRO_5004272046" evidence="7">
    <location>
        <begin position="20"/>
        <end position="350"/>
    </location>
</feature>
<dbReference type="InterPro" id="IPR003689">
    <property type="entry name" value="ZIP"/>
</dbReference>
<feature type="transmembrane region" description="Helical" evidence="6">
    <location>
        <begin position="93"/>
        <end position="111"/>
    </location>
</feature>
<name>Q6CJK7_KLULA</name>
<dbReference type="InParanoid" id="Q6CJK7"/>
<dbReference type="GO" id="GO:0006882">
    <property type="term" value="P:intracellular zinc ion homeostasis"/>
    <property type="evidence" value="ECO:0007669"/>
    <property type="project" value="TreeGrafter"/>
</dbReference>
<evidence type="ECO:0000256" key="2">
    <source>
        <dbReference type="ARBA" id="ARBA00022692"/>
    </source>
</evidence>
<evidence type="ECO:0000256" key="3">
    <source>
        <dbReference type="ARBA" id="ARBA00022989"/>
    </source>
</evidence>
<proteinExistence type="predicted"/>
<dbReference type="STRING" id="284590.Q6CJK7"/>
<feature type="transmembrane region" description="Helical" evidence="6">
    <location>
        <begin position="60"/>
        <end position="81"/>
    </location>
</feature>
<keyword evidence="4 6" id="KW-0472">Membrane</keyword>
<feature type="transmembrane region" description="Helical" evidence="6">
    <location>
        <begin position="329"/>
        <end position="349"/>
    </location>
</feature>
<organism evidence="8 9">
    <name type="scientific">Kluyveromyces lactis (strain ATCC 8585 / CBS 2359 / DSM 70799 / NBRC 1267 / NRRL Y-1140 / WM37)</name>
    <name type="common">Yeast</name>
    <name type="synonym">Candida sphaerica</name>
    <dbReference type="NCBI Taxonomy" id="284590"/>
    <lineage>
        <taxon>Eukaryota</taxon>
        <taxon>Fungi</taxon>
        <taxon>Dikarya</taxon>
        <taxon>Ascomycota</taxon>
        <taxon>Saccharomycotina</taxon>
        <taxon>Saccharomycetes</taxon>
        <taxon>Saccharomycetales</taxon>
        <taxon>Saccharomycetaceae</taxon>
        <taxon>Kluyveromyces</taxon>
    </lineage>
</organism>
<evidence type="ECO:0000256" key="6">
    <source>
        <dbReference type="SAM" id="Phobius"/>
    </source>
</evidence>
<keyword evidence="2 6" id="KW-0812">Transmembrane</keyword>
<dbReference type="OMA" id="HEVPHHI"/>
<sequence>MIQAALLTVLSLGLRQAHGHASHHVTSHGHDHVHQNSFQQLNNGAVIQYLQLLFPFSAKYNAMLATLYLCALPCILVAIIPGFKRGGTKMVRLMVPFALGGILGDVFLHVLPELYHEGDPVDIGYGILYGFLSFMAIDKLLRVINMGSPNSHSHSHSHTHTFDDDHLKQSTEEDKKPTGTQSSRSKTNNKSLEVSTYLNMVTEFIHKAADGIAVSSSFYTSKYVGIMSFMAVVFHEVPHELGDFAVKLSSGLTFKQAIESELFTCLGSLTGAAIGCILNEMGKGNDELNNEEWTNKIMIITCGGFIYTSTVGVVPELLNISTNSRRKEITTTVIQIGCTLLGFYMMSIIE</sequence>
<keyword evidence="7" id="KW-0732">Signal</keyword>
<dbReference type="EMBL" id="CR382126">
    <property type="protein sequence ID" value="CAG98590.1"/>
    <property type="molecule type" value="Genomic_DNA"/>
</dbReference>
<keyword evidence="3 6" id="KW-1133">Transmembrane helix</keyword>
<evidence type="ECO:0000256" key="5">
    <source>
        <dbReference type="SAM" id="MobiDB-lite"/>
    </source>
</evidence>
<protein>
    <submittedName>
        <fullName evidence="8">KLLA0F17886p</fullName>
    </submittedName>
</protein>
<gene>
    <name evidence="8" type="ORF">KLLA0_F17886g</name>
</gene>
<dbReference type="AlphaFoldDB" id="Q6CJK7"/>
<evidence type="ECO:0000256" key="4">
    <source>
        <dbReference type="ARBA" id="ARBA00023136"/>
    </source>
</evidence>
<dbReference type="Pfam" id="PF02535">
    <property type="entry name" value="Zip"/>
    <property type="match status" value="1"/>
</dbReference>
<evidence type="ECO:0000256" key="1">
    <source>
        <dbReference type="ARBA" id="ARBA00004141"/>
    </source>
</evidence>
<comment type="subcellular location">
    <subcellularLocation>
        <location evidence="1">Membrane</location>
        <topology evidence="1">Multi-pass membrane protein</topology>
    </subcellularLocation>
</comment>
<dbReference type="Proteomes" id="UP000000598">
    <property type="component" value="Chromosome F"/>
</dbReference>
<feature type="compositionally biased region" description="Polar residues" evidence="5">
    <location>
        <begin position="178"/>
        <end position="189"/>
    </location>
</feature>
<evidence type="ECO:0000313" key="9">
    <source>
        <dbReference type="Proteomes" id="UP000000598"/>
    </source>
</evidence>
<dbReference type="GO" id="GO:0005385">
    <property type="term" value="F:zinc ion transmembrane transporter activity"/>
    <property type="evidence" value="ECO:0007669"/>
    <property type="project" value="TreeGrafter"/>
</dbReference>
<dbReference type="GO" id="GO:0016020">
    <property type="term" value="C:membrane"/>
    <property type="evidence" value="ECO:0007669"/>
    <property type="project" value="UniProtKB-SubCell"/>
</dbReference>
<dbReference type="KEGG" id="kla:KLLA0_F17886g"/>
<dbReference type="HOGENOM" id="CLU_015114_0_0_1"/>
<dbReference type="PANTHER" id="PTHR16950">
    <property type="entry name" value="ZINC TRANSPORTER SLC39A7 HISTIDINE-RICH MEMBRANE PROTEIN KE4"/>
    <property type="match status" value="1"/>
</dbReference>
<feature type="transmembrane region" description="Helical" evidence="6">
    <location>
        <begin position="123"/>
        <end position="141"/>
    </location>
</feature>
<feature type="region of interest" description="Disordered" evidence="5">
    <location>
        <begin position="151"/>
        <end position="189"/>
    </location>
</feature>
<dbReference type="eggNOG" id="KOG2693">
    <property type="taxonomic scope" value="Eukaryota"/>
</dbReference>
<feature type="compositionally biased region" description="Basic and acidic residues" evidence="5">
    <location>
        <begin position="160"/>
        <end position="177"/>
    </location>
</feature>
<dbReference type="PaxDb" id="284590-Q6CJK7"/>
<accession>Q6CJK7</accession>
<feature type="signal peptide" evidence="7">
    <location>
        <begin position="1"/>
        <end position="19"/>
    </location>
</feature>
<dbReference type="FunCoup" id="Q6CJK7">
    <property type="interactions" value="184"/>
</dbReference>